<comment type="similarity">
    <text evidence="1">Belongs to the ADP-ribosylglycohydrolase family.</text>
</comment>
<evidence type="ECO:0000313" key="4">
    <source>
        <dbReference type="Proteomes" id="UP000661112"/>
    </source>
</evidence>
<name>A0ABR8D4T8_9NOST</name>
<protein>
    <submittedName>
        <fullName evidence="3">ADP-ribosylglycohydrolase family protein</fullName>
    </submittedName>
</protein>
<dbReference type="Pfam" id="PF03747">
    <property type="entry name" value="ADP_ribosyl_GH"/>
    <property type="match status" value="1"/>
</dbReference>
<sequence>MLTAPKTLSGLMGLCVGDALGVPVEFTSRAELAKSPVTKMLGYGTWNQPPGTWSDDSSLTFCLAESLCRGYSLDAIANSFWRWYKQAYWTPRGEIFGIGESTHAVIMRLKQGISPLHVGGISEMSNGNGSLMRILPMAYCYKTLTFPELIHRVHEVSAITHAHRRSQMACGIYTSIAVEILKGADLPTAYLQGLENIKKIYSAEEYHQEQPHFHRVFSRKIAQLPEAEINSGGYVIDTLEASLWCLLNSSSYSEAVLKAVNLGGHTDTTAAVTGGLAGIYYGIECIPQQWVKQIARRQDIINLANRFAAAVDS</sequence>
<dbReference type="InterPro" id="IPR005502">
    <property type="entry name" value="Ribosyl_crysJ1"/>
</dbReference>
<keyword evidence="4" id="KW-1185">Reference proteome</keyword>
<evidence type="ECO:0000313" key="3">
    <source>
        <dbReference type="EMBL" id="MBD2502184.1"/>
    </source>
</evidence>
<dbReference type="PANTHER" id="PTHR16222">
    <property type="entry name" value="ADP-RIBOSYLGLYCOHYDROLASE"/>
    <property type="match status" value="1"/>
</dbReference>
<evidence type="ECO:0000256" key="2">
    <source>
        <dbReference type="ARBA" id="ARBA00022801"/>
    </source>
</evidence>
<dbReference type="Gene3D" id="1.10.4080.10">
    <property type="entry name" value="ADP-ribosylation/Crystallin J1"/>
    <property type="match status" value="1"/>
</dbReference>
<proteinExistence type="inferred from homology"/>
<dbReference type="RefSeq" id="WP_190474193.1">
    <property type="nucleotide sequence ID" value="NZ_JACJSG010000021.1"/>
</dbReference>
<evidence type="ECO:0000256" key="1">
    <source>
        <dbReference type="ARBA" id="ARBA00010702"/>
    </source>
</evidence>
<dbReference type="Proteomes" id="UP000661112">
    <property type="component" value="Unassembled WGS sequence"/>
</dbReference>
<organism evidence="3 4">
    <name type="scientific">Anabaena azotica FACHB-119</name>
    <dbReference type="NCBI Taxonomy" id="947527"/>
    <lineage>
        <taxon>Bacteria</taxon>
        <taxon>Bacillati</taxon>
        <taxon>Cyanobacteriota</taxon>
        <taxon>Cyanophyceae</taxon>
        <taxon>Nostocales</taxon>
        <taxon>Nostocaceae</taxon>
        <taxon>Anabaena</taxon>
        <taxon>Anabaena azotica</taxon>
    </lineage>
</organism>
<keyword evidence="2" id="KW-0378">Hydrolase</keyword>
<dbReference type="PANTHER" id="PTHR16222:SF24">
    <property type="entry name" value="ADP-RIBOSYLHYDROLASE ARH3"/>
    <property type="match status" value="1"/>
</dbReference>
<dbReference type="EMBL" id="JACJSG010000021">
    <property type="protein sequence ID" value="MBD2502184.1"/>
    <property type="molecule type" value="Genomic_DNA"/>
</dbReference>
<comment type="caution">
    <text evidence="3">The sequence shown here is derived from an EMBL/GenBank/DDBJ whole genome shotgun (WGS) entry which is preliminary data.</text>
</comment>
<dbReference type="SUPFAM" id="SSF101478">
    <property type="entry name" value="ADP-ribosylglycohydrolase"/>
    <property type="match status" value="1"/>
</dbReference>
<reference evidence="3 4" key="1">
    <citation type="journal article" date="2020" name="ISME J.">
        <title>Comparative genomics reveals insights into cyanobacterial evolution and habitat adaptation.</title>
        <authorList>
            <person name="Chen M.Y."/>
            <person name="Teng W.K."/>
            <person name="Zhao L."/>
            <person name="Hu C.X."/>
            <person name="Zhou Y.K."/>
            <person name="Han B.P."/>
            <person name="Song L.R."/>
            <person name="Shu W.S."/>
        </authorList>
    </citation>
    <scope>NUCLEOTIDE SEQUENCE [LARGE SCALE GENOMIC DNA]</scope>
    <source>
        <strain evidence="3 4">FACHB-119</strain>
    </source>
</reference>
<dbReference type="InterPro" id="IPR050792">
    <property type="entry name" value="ADP-ribosylglycohydrolase"/>
</dbReference>
<gene>
    <name evidence="3" type="ORF">H6G83_16460</name>
</gene>
<accession>A0ABR8D4T8</accession>
<dbReference type="InterPro" id="IPR036705">
    <property type="entry name" value="Ribosyl_crysJ1_sf"/>
</dbReference>